<reference evidence="1" key="1">
    <citation type="journal article" date="2019" name="Sci. Rep.">
        <title>Draft genome of Tanacetum cinerariifolium, the natural source of mosquito coil.</title>
        <authorList>
            <person name="Yamashiro T."/>
            <person name="Shiraishi A."/>
            <person name="Satake H."/>
            <person name="Nakayama K."/>
        </authorList>
    </citation>
    <scope>NUCLEOTIDE SEQUENCE</scope>
</reference>
<organism evidence="1">
    <name type="scientific">Tanacetum cinerariifolium</name>
    <name type="common">Dalmatian daisy</name>
    <name type="synonym">Chrysanthemum cinerariifolium</name>
    <dbReference type="NCBI Taxonomy" id="118510"/>
    <lineage>
        <taxon>Eukaryota</taxon>
        <taxon>Viridiplantae</taxon>
        <taxon>Streptophyta</taxon>
        <taxon>Embryophyta</taxon>
        <taxon>Tracheophyta</taxon>
        <taxon>Spermatophyta</taxon>
        <taxon>Magnoliopsida</taxon>
        <taxon>eudicotyledons</taxon>
        <taxon>Gunneridae</taxon>
        <taxon>Pentapetalae</taxon>
        <taxon>asterids</taxon>
        <taxon>campanulids</taxon>
        <taxon>Asterales</taxon>
        <taxon>Asteraceae</taxon>
        <taxon>Asteroideae</taxon>
        <taxon>Anthemideae</taxon>
        <taxon>Anthemidinae</taxon>
        <taxon>Tanacetum</taxon>
    </lineage>
</organism>
<comment type="caution">
    <text evidence="1">The sequence shown here is derived from an EMBL/GenBank/DDBJ whole genome shotgun (WGS) entry which is preliminary data.</text>
</comment>
<protein>
    <submittedName>
        <fullName evidence="1">Uncharacterized protein</fullName>
    </submittedName>
</protein>
<proteinExistence type="predicted"/>
<gene>
    <name evidence="1" type="ORF">Tci_052127</name>
</gene>
<dbReference type="AlphaFoldDB" id="A0A6L2N3K2"/>
<dbReference type="PANTHER" id="PTHR45786:SF74">
    <property type="entry name" value="ATP-DEPENDENT DNA HELICASE"/>
    <property type="match status" value="1"/>
</dbReference>
<evidence type="ECO:0000313" key="1">
    <source>
        <dbReference type="EMBL" id="GEU80149.1"/>
    </source>
</evidence>
<name>A0A6L2N3K2_TANCI</name>
<dbReference type="PANTHER" id="PTHR45786">
    <property type="entry name" value="DNA BINDING PROTEIN-LIKE"/>
    <property type="match status" value="1"/>
</dbReference>
<accession>A0A6L2N3K2</accession>
<dbReference type="EMBL" id="BKCJ010008019">
    <property type="protein sequence ID" value="GEU80149.1"/>
    <property type="molecule type" value="Genomic_DNA"/>
</dbReference>
<sequence>MEDHPKDLLDLFTANDATSKYFIHNIQKFNSIFSFTSIGGNVDKTVNNRGGPWIYRMQGENCHIMPILGPRGNDILKFSQLYIFDNKNEIQNRFTALREYNLPTANEVVAIIIGDLNDTGRTRDIIVEGTSGKPQHISELHPSYLPLQYPLLFPYIEDGYRDKIFLKGKIIETKKQKVETFNEGMVCL</sequence>